<comment type="similarity">
    <text evidence="2">Belongs to the major royal jelly protein family.</text>
</comment>
<evidence type="ECO:0000256" key="3">
    <source>
        <dbReference type="ARBA" id="ARBA00022525"/>
    </source>
</evidence>
<comment type="subcellular location">
    <subcellularLocation>
        <location evidence="1">Secreted</location>
    </subcellularLocation>
</comment>
<comment type="caution">
    <text evidence="5">The sequence shown here is derived from an EMBL/GenBank/DDBJ whole genome shotgun (WGS) entry which is preliminary data.</text>
</comment>
<evidence type="ECO:0000256" key="1">
    <source>
        <dbReference type="ARBA" id="ARBA00004613"/>
    </source>
</evidence>
<dbReference type="Proteomes" id="UP001151699">
    <property type="component" value="Chromosome B"/>
</dbReference>
<protein>
    <submittedName>
        <fullName evidence="5">Major royal jelly protein 1</fullName>
    </submittedName>
</protein>
<organism evidence="5 6">
    <name type="scientific">Pseudolycoriella hygida</name>
    <dbReference type="NCBI Taxonomy" id="35572"/>
    <lineage>
        <taxon>Eukaryota</taxon>
        <taxon>Metazoa</taxon>
        <taxon>Ecdysozoa</taxon>
        <taxon>Arthropoda</taxon>
        <taxon>Hexapoda</taxon>
        <taxon>Insecta</taxon>
        <taxon>Pterygota</taxon>
        <taxon>Neoptera</taxon>
        <taxon>Endopterygota</taxon>
        <taxon>Diptera</taxon>
        <taxon>Nematocera</taxon>
        <taxon>Sciaroidea</taxon>
        <taxon>Sciaridae</taxon>
        <taxon>Pseudolycoriella</taxon>
    </lineage>
</organism>
<dbReference type="Gene3D" id="2.120.10.30">
    <property type="entry name" value="TolB, C-terminal domain"/>
    <property type="match status" value="1"/>
</dbReference>
<dbReference type="PANTHER" id="PTHR10009">
    <property type="entry name" value="PROTEIN YELLOW-RELATED"/>
    <property type="match status" value="1"/>
</dbReference>
<feature type="non-terminal residue" evidence="5">
    <location>
        <position position="1"/>
    </location>
</feature>
<evidence type="ECO:0000313" key="5">
    <source>
        <dbReference type="EMBL" id="KAJ6644436.1"/>
    </source>
</evidence>
<dbReference type="InterPro" id="IPR011048">
    <property type="entry name" value="Haem_d1_sf"/>
</dbReference>
<sequence>FALQGVLEILTIRINCVNLREARGERAPFPCWSLQEEGNCQALQSVVDLFIDDQEILWVLDVGVVHTLSQPIKRCAPKVVAISLHSRKVVKVIDLSNVITQVSRLQHLLVDYDNNGRAYVYIADAGSRAILVHDVTENKSYRIVLPVAVKDGPHNDVLYMVLIRKPNGTNVVYFTYLGSPRLFSIKTEHLRRGRGSGSVVDVGPKPNGQPIVLLGTDNGSSLFLRYKGLSDIYLWNTETCFKSSNFLEVQKGAECRLATQVMPGQKRYMWTIESNFHHYIADTVGCTGASVVIHPVVRESED</sequence>
<keyword evidence="6" id="KW-1185">Reference proteome</keyword>
<evidence type="ECO:0000256" key="4">
    <source>
        <dbReference type="ARBA" id="ARBA00022729"/>
    </source>
</evidence>
<feature type="non-terminal residue" evidence="5">
    <location>
        <position position="302"/>
    </location>
</feature>
<dbReference type="InterPro" id="IPR017996">
    <property type="entry name" value="MRJP/yellow-related"/>
</dbReference>
<reference evidence="5" key="1">
    <citation type="submission" date="2022-07" db="EMBL/GenBank/DDBJ databases">
        <authorList>
            <person name="Trinca V."/>
            <person name="Uliana J.V.C."/>
            <person name="Torres T.T."/>
            <person name="Ward R.J."/>
            <person name="Monesi N."/>
        </authorList>
    </citation>
    <scope>NUCLEOTIDE SEQUENCE</scope>
    <source>
        <strain evidence="5">HSMRA1968</strain>
        <tissue evidence="5">Whole embryos</tissue>
    </source>
</reference>
<dbReference type="Pfam" id="PF03022">
    <property type="entry name" value="MRJP"/>
    <property type="match status" value="1"/>
</dbReference>
<proteinExistence type="inferred from homology"/>
<accession>A0A9Q0N7Y9</accession>
<dbReference type="SUPFAM" id="SSF51004">
    <property type="entry name" value="C-terminal (heme d1) domain of cytochrome cd1-nitrite reductase"/>
    <property type="match status" value="1"/>
</dbReference>
<gene>
    <name evidence="5" type="primary">MRJP1_1</name>
    <name evidence="5" type="ORF">Bhyg_09405</name>
</gene>
<name>A0A9Q0N7Y9_9DIPT</name>
<keyword evidence="4" id="KW-0732">Signal</keyword>
<dbReference type="GO" id="GO:0005576">
    <property type="term" value="C:extracellular region"/>
    <property type="evidence" value="ECO:0007669"/>
    <property type="project" value="UniProtKB-SubCell"/>
</dbReference>
<evidence type="ECO:0000256" key="2">
    <source>
        <dbReference type="ARBA" id="ARBA00009127"/>
    </source>
</evidence>
<dbReference type="InterPro" id="IPR011042">
    <property type="entry name" value="6-blade_b-propeller_TolB-like"/>
</dbReference>
<dbReference type="EMBL" id="WJQU01000002">
    <property type="protein sequence ID" value="KAJ6644436.1"/>
    <property type="molecule type" value="Genomic_DNA"/>
</dbReference>
<evidence type="ECO:0000313" key="6">
    <source>
        <dbReference type="Proteomes" id="UP001151699"/>
    </source>
</evidence>
<dbReference type="OrthoDB" id="6583604at2759"/>
<keyword evidence="3" id="KW-0964">Secreted</keyword>
<dbReference type="AlphaFoldDB" id="A0A9Q0N7Y9"/>
<dbReference type="PANTHER" id="PTHR10009:SF6">
    <property type="entry name" value="FI16876P1"/>
    <property type="match status" value="1"/>
</dbReference>